<organism evidence="3 4">
    <name type="scientific">Ostreobium quekettii</name>
    <dbReference type="NCBI Taxonomy" id="121088"/>
    <lineage>
        <taxon>Eukaryota</taxon>
        <taxon>Viridiplantae</taxon>
        <taxon>Chlorophyta</taxon>
        <taxon>core chlorophytes</taxon>
        <taxon>Ulvophyceae</taxon>
        <taxon>TCBD clade</taxon>
        <taxon>Bryopsidales</taxon>
        <taxon>Ostreobineae</taxon>
        <taxon>Ostreobiaceae</taxon>
        <taxon>Ostreobium</taxon>
    </lineage>
</organism>
<evidence type="ECO:0000256" key="1">
    <source>
        <dbReference type="ARBA" id="ARBA00004430"/>
    </source>
</evidence>
<sequence length="373" mass="40696">MEKEIPIVSRWGELCLDLLDEIGAALSRDHQGSQLSRLKGELDRNPPSLKSLRLVNSHWERCASGAVKCLTLSGQLPRQGMIDSIRQKFPSVDTLELHPPVTCQEISLLERIPRLTHLDVDSMNVRLITDAHLTALACLTGLRGLWLDGLCSNITPTGVSALSALTNLEALGLRHCMPIVDEGMTCLGVLTSLWQLNLEGTAMRHASFVNTFLALKDLNLRRCITNEGVTVLGSLTTLTKLNLSECPEITNGIRCLSSLTGLKDLDLRWCWEVTDDGMKGLGPLRALTTLDLSGCAKVTKYGLQHLGGLTAITKLTLDLCRITNDDMRILSGLTALRHLSVKSCERVSQDSLRTVLSSLTTLTIAGPTESGRN</sequence>
<evidence type="ECO:0000313" key="3">
    <source>
        <dbReference type="EMBL" id="CAD7698114.1"/>
    </source>
</evidence>
<dbReference type="SMART" id="SM00367">
    <property type="entry name" value="LRR_CC"/>
    <property type="match status" value="5"/>
</dbReference>
<dbReference type="InterPro" id="IPR032675">
    <property type="entry name" value="LRR_dom_sf"/>
</dbReference>
<dbReference type="PANTHER" id="PTHR13318:SF105">
    <property type="entry name" value="F-BOX_LRR-REPEAT PROTEIN 3"/>
    <property type="match status" value="1"/>
</dbReference>
<name>A0A8S1IT16_9CHLO</name>
<comment type="subcellular location">
    <subcellularLocation>
        <location evidence="1">Cytoplasm</location>
        <location evidence="1">Cytoskeleton</location>
        <location evidence="1">Cilium axoneme</location>
    </subcellularLocation>
</comment>
<accession>A0A8S1IT16</accession>
<dbReference type="Proteomes" id="UP000708148">
    <property type="component" value="Unassembled WGS sequence"/>
</dbReference>
<dbReference type="InterPro" id="IPR006553">
    <property type="entry name" value="Leu-rich_rpt_Cys-con_subtyp"/>
</dbReference>
<feature type="domain" description="F-box/LRR-repeat protein 15-like leucin rich repeat" evidence="2">
    <location>
        <begin position="236"/>
        <end position="325"/>
    </location>
</feature>
<comment type="caution">
    <text evidence="3">The sequence shown here is derived from an EMBL/GenBank/DDBJ whole genome shotgun (WGS) entry which is preliminary data.</text>
</comment>
<dbReference type="AlphaFoldDB" id="A0A8S1IT16"/>
<dbReference type="EMBL" id="CAJHUC010000764">
    <property type="protein sequence ID" value="CAD7698114.1"/>
    <property type="molecule type" value="Genomic_DNA"/>
</dbReference>
<evidence type="ECO:0000313" key="4">
    <source>
        <dbReference type="Proteomes" id="UP000708148"/>
    </source>
</evidence>
<proteinExistence type="predicted"/>
<dbReference type="Gene3D" id="3.80.10.10">
    <property type="entry name" value="Ribonuclease Inhibitor"/>
    <property type="match status" value="3"/>
</dbReference>
<gene>
    <name evidence="3" type="ORF">OSTQU699_LOCUS3475</name>
</gene>
<dbReference type="GO" id="GO:0005930">
    <property type="term" value="C:axoneme"/>
    <property type="evidence" value="ECO:0007669"/>
    <property type="project" value="UniProtKB-SubCell"/>
</dbReference>
<dbReference type="GO" id="GO:0031146">
    <property type="term" value="P:SCF-dependent proteasomal ubiquitin-dependent protein catabolic process"/>
    <property type="evidence" value="ECO:0007669"/>
    <property type="project" value="TreeGrafter"/>
</dbReference>
<dbReference type="OrthoDB" id="544129at2759"/>
<dbReference type="GO" id="GO:0019005">
    <property type="term" value="C:SCF ubiquitin ligase complex"/>
    <property type="evidence" value="ECO:0007669"/>
    <property type="project" value="TreeGrafter"/>
</dbReference>
<reference evidence="3" key="1">
    <citation type="submission" date="2020-12" db="EMBL/GenBank/DDBJ databases">
        <authorList>
            <person name="Iha C."/>
        </authorList>
    </citation>
    <scope>NUCLEOTIDE SEQUENCE</scope>
</reference>
<dbReference type="PANTHER" id="PTHR13318">
    <property type="entry name" value="PARTNER OF PAIRED, ISOFORM B-RELATED"/>
    <property type="match status" value="1"/>
</dbReference>
<evidence type="ECO:0000259" key="2">
    <source>
        <dbReference type="Pfam" id="PF25372"/>
    </source>
</evidence>
<dbReference type="SUPFAM" id="SSF52047">
    <property type="entry name" value="RNI-like"/>
    <property type="match status" value="1"/>
</dbReference>
<keyword evidence="4" id="KW-1185">Reference proteome</keyword>
<protein>
    <recommendedName>
        <fullName evidence="2">F-box/LRR-repeat protein 15-like leucin rich repeat domain-containing protein</fullName>
    </recommendedName>
</protein>
<dbReference type="InterPro" id="IPR057207">
    <property type="entry name" value="FBXL15_LRR"/>
</dbReference>
<dbReference type="Pfam" id="PF25372">
    <property type="entry name" value="DUF7885"/>
    <property type="match status" value="1"/>
</dbReference>